<name>A0A0G1D017_9BACT</name>
<sequence>MIDMIQWIALIVASLVSLLTLYNAARLRSGVLAMSTYAFGGGMLFLAAGFFLLNFPLGVNLESLVTMYRTFFLIGFILLGWGSYQIYQMSRIK</sequence>
<comment type="caution">
    <text evidence="2">The sequence shown here is derived from an EMBL/GenBank/DDBJ whole genome shotgun (WGS) entry which is preliminary data.</text>
</comment>
<accession>A0A0G1D017</accession>
<dbReference type="EMBL" id="LCEB01000033">
    <property type="protein sequence ID" value="KKS64196.1"/>
    <property type="molecule type" value="Genomic_DNA"/>
</dbReference>
<feature type="transmembrane region" description="Helical" evidence="1">
    <location>
        <begin position="67"/>
        <end position="87"/>
    </location>
</feature>
<feature type="transmembrane region" description="Helical" evidence="1">
    <location>
        <begin position="6"/>
        <end position="25"/>
    </location>
</feature>
<evidence type="ECO:0000256" key="1">
    <source>
        <dbReference type="SAM" id="Phobius"/>
    </source>
</evidence>
<organism evidence="2 3">
    <name type="scientific">Candidatus Daviesbacteria bacterium GW2011_GWA1_42_6</name>
    <dbReference type="NCBI Taxonomy" id="1618420"/>
    <lineage>
        <taxon>Bacteria</taxon>
        <taxon>Candidatus Daviesiibacteriota</taxon>
    </lineage>
</organism>
<keyword evidence="1" id="KW-0812">Transmembrane</keyword>
<protein>
    <submittedName>
        <fullName evidence="2">Uncharacterized protein</fullName>
    </submittedName>
</protein>
<evidence type="ECO:0000313" key="3">
    <source>
        <dbReference type="Proteomes" id="UP000034135"/>
    </source>
</evidence>
<reference evidence="2 3" key="1">
    <citation type="journal article" date="2015" name="Nature">
        <title>rRNA introns, odd ribosomes, and small enigmatic genomes across a large radiation of phyla.</title>
        <authorList>
            <person name="Brown C.T."/>
            <person name="Hug L.A."/>
            <person name="Thomas B.C."/>
            <person name="Sharon I."/>
            <person name="Castelle C.J."/>
            <person name="Singh A."/>
            <person name="Wilkins M.J."/>
            <person name="Williams K.H."/>
            <person name="Banfield J.F."/>
        </authorList>
    </citation>
    <scope>NUCLEOTIDE SEQUENCE [LARGE SCALE GENOMIC DNA]</scope>
</reference>
<keyword evidence="1" id="KW-1133">Transmembrane helix</keyword>
<dbReference type="AlphaFoldDB" id="A0A0G1D017"/>
<gene>
    <name evidence="2" type="ORF">UV33_C0033G0002</name>
</gene>
<dbReference type="Proteomes" id="UP000034135">
    <property type="component" value="Unassembled WGS sequence"/>
</dbReference>
<evidence type="ECO:0000313" key="2">
    <source>
        <dbReference type="EMBL" id="KKS64196.1"/>
    </source>
</evidence>
<feature type="transmembrane region" description="Helical" evidence="1">
    <location>
        <begin position="37"/>
        <end position="55"/>
    </location>
</feature>
<proteinExistence type="predicted"/>
<keyword evidence="1" id="KW-0472">Membrane</keyword>